<reference evidence="4" key="1">
    <citation type="journal article" date="2014" name="Nat. Commun.">
        <title>The emerging biofuel crop Camelina sativa retains a highly undifferentiated hexaploid genome structure.</title>
        <authorList>
            <person name="Kagale S."/>
            <person name="Koh C."/>
            <person name="Nixon J."/>
            <person name="Bollina V."/>
            <person name="Clarke W.E."/>
            <person name="Tuteja R."/>
            <person name="Spillane C."/>
            <person name="Robinson S.J."/>
            <person name="Links M.G."/>
            <person name="Clarke C."/>
            <person name="Higgins E.E."/>
            <person name="Huebert T."/>
            <person name="Sharpe A.G."/>
            <person name="Parkin I.A."/>
        </authorList>
    </citation>
    <scope>NUCLEOTIDE SEQUENCE [LARGE SCALE GENOMIC DNA]</scope>
    <source>
        <strain evidence="4">cv. DH55</strain>
    </source>
</reference>
<dbReference type="InterPro" id="IPR059083">
    <property type="entry name" value="At5g19230_dom"/>
</dbReference>
<evidence type="ECO:0000313" key="5">
    <source>
        <dbReference type="RefSeq" id="XP_010420723.1"/>
    </source>
</evidence>
<organism evidence="4 5">
    <name type="scientific">Camelina sativa</name>
    <name type="common">False flax</name>
    <name type="synonym">Myagrum sativum</name>
    <dbReference type="NCBI Taxonomy" id="90675"/>
    <lineage>
        <taxon>Eukaryota</taxon>
        <taxon>Viridiplantae</taxon>
        <taxon>Streptophyta</taxon>
        <taxon>Embryophyta</taxon>
        <taxon>Tracheophyta</taxon>
        <taxon>Spermatophyta</taxon>
        <taxon>Magnoliopsida</taxon>
        <taxon>eudicotyledons</taxon>
        <taxon>Gunneridae</taxon>
        <taxon>Pentapetalae</taxon>
        <taxon>rosids</taxon>
        <taxon>malvids</taxon>
        <taxon>Brassicales</taxon>
        <taxon>Brassicaceae</taxon>
        <taxon>Camelineae</taxon>
        <taxon>Camelina</taxon>
    </lineage>
</organism>
<feature type="domain" description="Uncharacterized GPI-anchored protein At5g19230-like" evidence="3">
    <location>
        <begin position="29"/>
        <end position="156"/>
    </location>
</feature>
<feature type="transmembrane region" description="Helical" evidence="1">
    <location>
        <begin position="165"/>
        <end position="192"/>
    </location>
</feature>
<dbReference type="GeneID" id="104706248"/>
<dbReference type="InterPro" id="IPR045285">
    <property type="entry name" value="At5g19230-like"/>
</dbReference>
<reference evidence="5" key="2">
    <citation type="submission" date="2025-08" db="UniProtKB">
        <authorList>
            <consortium name="RefSeq"/>
        </authorList>
    </citation>
    <scope>IDENTIFICATION</scope>
    <source>
        <tissue evidence="5">Leaf</tissue>
    </source>
</reference>
<gene>
    <name evidence="5" type="primary">LOC104706248</name>
</gene>
<feature type="signal peptide" evidence="2">
    <location>
        <begin position="1"/>
        <end position="24"/>
    </location>
</feature>
<evidence type="ECO:0000259" key="3">
    <source>
        <dbReference type="Pfam" id="PF25884"/>
    </source>
</evidence>
<protein>
    <submittedName>
        <fullName evidence="5">Uncharacterized GPI-anchored protein At5g19230-like</fullName>
    </submittedName>
</protein>
<keyword evidence="1" id="KW-0472">Membrane</keyword>
<dbReference type="PANTHER" id="PTHR33976:SF9">
    <property type="entry name" value="GPI-ANCHORED PROTEIN"/>
    <property type="match status" value="1"/>
</dbReference>
<keyword evidence="4" id="KW-1185">Reference proteome</keyword>
<name>A0ABM0T4E3_CAMSA</name>
<keyword evidence="1" id="KW-1133">Transmembrane helix</keyword>
<dbReference type="Proteomes" id="UP000694864">
    <property type="component" value="Chromosome 8"/>
</dbReference>
<sequence length="194" mass="21342">MAVSKLHLLFLLAVFLSLHRPVLSDNDEEDLLLELFNVYRKSIKLTTLRKNENAECFADEVAGQFKNQPCTNVTGSALVPETDPRIQNLPNLLAKCHLNTTVIRDGAVMQVCVPKHDQNPNLTDFSVAVFKNLNDSKFTGVGIGSESGGEWVVVVLTTNTFEGGYAISGAFVFGVNGVVVSSTFLFLLFCFFMF</sequence>
<evidence type="ECO:0000313" key="4">
    <source>
        <dbReference type="Proteomes" id="UP000694864"/>
    </source>
</evidence>
<keyword evidence="2" id="KW-0732">Signal</keyword>
<dbReference type="RefSeq" id="XP_010420723.1">
    <property type="nucleotide sequence ID" value="XM_010422421.1"/>
</dbReference>
<feature type="chain" id="PRO_5045665463" evidence="2">
    <location>
        <begin position="25"/>
        <end position="194"/>
    </location>
</feature>
<dbReference type="Pfam" id="PF25884">
    <property type="entry name" value="At5g19230"/>
    <property type="match status" value="1"/>
</dbReference>
<proteinExistence type="predicted"/>
<dbReference type="PANTHER" id="PTHR33976">
    <property type="entry name" value="OS07G0645000 PROTEIN"/>
    <property type="match status" value="1"/>
</dbReference>
<accession>A0ABM0T4E3</accession>
<keyword evidence="1" id="KW-0812">Transmembrane</keyword>
<evidence type="ECO:0000256" key="1">
    <source>
        <dbReference type="SAM" id="Phobius"/>
    </source>
</evidence>
<evidence type="ECO:0000256" key="2">
    <source>
        <dbReference type="SAM" id="SignalP"/>
    </source>
</evidence>